<proteinExistence type="inferred from homology"/>
<evidence type="ECO:0000313" key="9">
    <source>
        <dbReference type="Proteomes" id="UP000315783"/>
    </source>
</evidence>
<evidence type="ECO:0000256" key="1">
    <source>
        <dbReference type="ARBA" id="ARBA00000985"/>
    </source>
</evidence>
<dbReference type="FunFam" id="1.10.40.30:FF:000001">
    <property type="entry name" value="Argininosuccinate lyase"/>
    <property type="match status" value="1"/>
</dbReference>
<dbReference type="NCBIfam" id="TIGR00838">
    <property type="entry name" value="argH"/>
    <property type="match status" value="1"/>
</dbReference>
<feature type="domain" description="Argininosuccinate lyase C-terminal" evidence="7">
    <location>
        <begin position="375"/>
        <end position="442"/>
    </location>
</feature>
<dbReference type="InterPro" id="IPR020557">
    <property type="entry name" value="Fumarate_lyase_CS"/>
</dbReference>
<evidence type="ECO:0000256" key="2">
    <source>
        <dbReference type="ARBA" id="ARBA00004941"/>
    </source>
</evidence>
<evidence type="ECO:0000256" key="5">
    <source>
        <dbReference type="ARBA" id="ARBA00032749"/>
    </source>
</evidence>
<dbReference type="InterPro" id="IPR029419">
    <property type="entry name" value="Arg_succ_lyase_C"/>
</dbReference>
<dbReference type="HAMAP" id="MF_00006">
    <property type="entry name" value="Arg_succ_lyase"/>
    <property type="match status" value="1"/>
</dbReference>
<dbReference type="PRINTS" id="PR00145">
    <property type="entry name" value="ARGSUCLYASE"/>
</dbReference>
<gene>
    <name evidence="8" type="ORF">IF1G_09049</name>
</gene>
<dbReference type="CDD" id="cd01359">
    <property type="entry name" value="Argininosuccinate_lyase"/>
    <property type="match status" value="1"/>
</dbReference>
<dbReference type="FunFam" id="1.20.200.10:FF:000025">
    <property type="entry name" value="Argininosuccinate lyase chloroplastic"/>
    <property type="match status" value="1"/>
</dbReference>
<dbReference type="FunFam" id="1.10.275.10:FF:000002">
    <property type="entry name" value="Argininosuccinate lyase"/>
    <property type="match status" value="1"/>
</dbReference>
<dbReference type="InterPro" id="IPR024083">
    <property type="entry name" value="Fumarase/histidase_N"/>
</dbReference>
<dbReference type="PANTHER" id="PTHR43814:SF1">
    <property type="entry name" value="ARGININOSUCCINATE LYASE"/>
    <property type="match status" value="1"/>
</dbReference>
<reference evidence="8 9" key="1">
    <citation type="journal article" date="2019" name="Appl. Microbiol. Biotechnol.">
        <title>Genome sequence of Isaria javanica and comparative genome analysis insights into family S53 peptidase evolution in fungal entomopathogens.</title>
        <authorList>
            <person name="Lin R."/>
            <person name="Zhang X."/>
            <person name="Xin B."/>
            <person name="Zou M."/>
            <person name="Gao Y."/>
            <person name="Qin F."/>
            <person name="Hu Q."/>
            <person name="Xie B."/>
            <person name="Cheng X."/>
        </authorList>
    </citation>
    <scope>NUCLEOTIDE SEQUENCE [LARGE SCALE GENOMIC DNA]</scope>
    <source>
        <strain evidence="8 9">IJ1G</strain>
    </source>
</reference>
<dbReference type="SUPFAM" id="SSF48557">
    <property type="entry name" value="L-aspartase-like"/>
    <property type="match status" value="1"/>
</dbReference>
<evidence type="ECO:0000259" key="7">
    <source>
        <dbReference type="Pfam" id="PF14698"/>
    </source>
</evidence>
<feature type="domain" description="Fumarate lyase N-terminal" evidence="6">
    <location>
        <begin position="17"/>
        <end position="312"/>
    </location>
</feature>
<dbReference type="InterPro" id="IPR008948">
    <property type="entry name" value="L-Aspartase-like"/>
</dbReference>
<dbReference type="UniPathway" id="UPA00068"/>
<keyword evidence="8" id="KW-0456">Lyase</keyword>
<dbReference type="Gene3D" id="1.20.200.10">
    <property type="entry name" value="Fumarase/aspartase (Central domain)"/>
    <property type="match status" value="1"/>
</dbReference>
<dbReference type="InterPro" id="IPR022761">
    <property type="entry name" value="Fumarate_lyase_N"/>
</dbReference>
<dbReference type="InterPro" id="IPR000362">
    <property type="entry name" value="Fumarate_lyase_fam"/>
</dbReference>
<evidence type="ECO:0000259" key="6">
    <source>
        <dbReference type="Pfam" id="PF00206"/>
    </source>
</evidence>
<dbReference type="Gene3D" id="1.10.40.30">
    <property type="entry name" value="Fumarase/aspartase (C-terminal domain)"/>
    <property type="match status" value="1"/>
</dbReference>
<comment type="caution">
    <text evidence="8">The sequence shown here is derived from an EMBL/GenBank/DDBJ whole genome shotgun (WGS) entry which is preliminary data.</text>
</comment>
<accession>A0A545USV0</accession>
<dbReference type="PRINTS" id="PR00149">
    <property type="entry name" value="FUMRATELYASE"/>
</dbReference>
<dbReference type="Pfam" id="PF14698">
    <property type="entry name" value="ASL_C2"/>
    <property type="match status" value="1"/>
</dbReference>
<dbReference type="PROSITE" id="PS00163">
    <property type="entry name" value="FUMARATE_LYASES"/>
    <property type="match status" value="1"/>
</dbReference>
<dbReference type="EMBL" id="SPUK01000015">
    <property type="protein sequence ID" value="TQV92531.1"/>
    <property type="molecule type" value="Genomic_DNA"/>
</dbReference>
<name>A0A545USV0_9HYPO</name>
<evidence type="ECO:0000256" key="3">
    <source>
        <dbReference type="ARBA" id="ARBA00010755"/>
    </source>
</evidence>
<evidence type="ECO:0000313" key="8">
    <source>
        <dbReference type="EMBL" id="TQV92531.1"/>
    </source>
</evidence>
<dbReference type="STRING" id="43265.A0A545USV0"/>
<organism evidence="8 9">
    <name type="scientific">Cordyceps javanica</name>
    <dbReference type="NCBI Taxonomy" id="43265"/>
    <lineage>
        <taxon>Eukaryota</taxon>
        <taxon>Fungi</taxon>
        <taxon>Dikarya</taxon>
        <taxon>Ascomycota</taxon>
        <taxon>Pezizomycotina</taxon>
        <taxon>Sordariomycetes</taxon>
        <taxon>Hypocreomycetidae</taxon>
        <taxon>Hypocreales</taxon>
        <taxon>Cordycipitaceae</taxon>
        <taxon>Cordyceps</taxon>
    </lineage>
</organism>
<comment type="catalytic activity">
    <reaction evidence="1">
        <text>2-(N(omega)-L-arginino)succinate = fumarate + L-arginine</text>
        <dbReference type="Rhea" id="RHEA:24020"/>
        <dbReference type="ChEBI" id="CHEBI:29806"/>
        <dbReference type="ChEBI" id="CHEBI:32682"/>
        <dbReference type="ChEBI" id="CHEBI:57472"/>
        <dbReference type="EC" id="4.3.2.1"/>
    </reaction>
</comment>
<dbReference type="GO" id="GO:0042450">
    <property type="term" value="P:L-arginine biosynthetic process via ornithine"/>
    <property type="evidence" value="ECO:0007669"/>
    <property type="project" value="InterPro"/>
</dbReference>
<protein>
    <recommendedName>
        <fullName evidence="4">argininosuccinate lyase</fullName>
        <ecNumber evidence="4">4.3.2.1</ecNumber>
    </recommendedName>
    <alternativeName>
        <fullName evidence="5">Arginosuccinase</fullName>
    </alternativeName>
</protein>
<dbReference type="AlphaFoldDB" id="A0A545USV0"/>
<dbReference type="InterPro" id="IPR009049">
    <property type="entry name" value="Argininosuccinate_lyase"/>
</dbReference>
<comment type="similarity">
    <text evidence="3">Belongs to the lyase 1 family. Argininosuccinate lyase subfamily.</text>
</comment>
<dbReference type="GO" id="GO:0004056">
    <property type="term" value="F:argininosuccinate lyase activity"/>
    <property type="evidence" value="ECO:0007669"/>
    <property type="project" value="UniProtKB-EC"/>
</dbReference>
<keyword evidence="9" id="KW-1185">Reference proteome</keyword>
<dbReference type="PANTHER" id="PTHR43814">
    <property type="entry name" value="ARGININOSUCCINATE LYASE"/>
    <property type="match status" value="1"/>
</dbReference>
<dbReference type="EC" id="4.3.2.1" evidence="4"/>
<dbReference type="Gene3D" id="1.10.275.10">
    <property type="entry name" value="Fumarase/aspartase (N-terminal domain)"/>
    <property type="match status" value="1"/>
</dbReference>
<comment type="pathway">
    <text evidence="2">Amino-acid biosynthesis; L-arginine biosynthesis; L-arginine from L-ornithine and carbamoyl phosphate: step 3/3.</text>
</comment>
<sequence length="467" mass="52078">MAEKKADAPAAGMLWGGRFTGGIDPLMHKYNASIQYDKALYKEDILGSIAFARANSKAGIISQDEFQAIERGLLQVMEEWKQGNFVIMANDEDIHTANERRLGEVIGKDIAGKLHTGRSRNEQVVCDMRMWLRDRIREIDSQLVEFLKVIVTRAESEIEYIMPGYTHLQRAQPVKWGQWLMSHAAAFKQDLERLRQVFERVNLSPLGCGALAGNPFGIDRNMMAEELGFSGITFNSMNTSADRDFIVEFLTWNSIFTNHISRWAEDLIIYGTSEFGFVQLADAYSTGSSLMPNKKNSDSLELLRGKSGRAFGQMAGLMMTMKGLPYCYAKDSQESWEPMLDSVECVMDSIGIANGVIATLTVRPERMRAALDMTMLATDVAEWLVRNGVPFREAHHISGRVVALSEDTEVPMDQLTLQQLQAIDSRFTADIAAAFKYESSVEAKSAPGGTSRSAVLGQIQELRAILD</sequence>
<dbReference type="OrthoDB" id="2561043at2759"/>
<evidence type="ECO:0000256" key="4">
    <source>
        <dbReference type="ARBA" id="ARBA00012338"/>
    </source>
</evidence>
<dbReference type="Pfam" id="PF00206">
    <property type="entry name" value="Lyase_1"/>
    <property type="match status" value="1"/>
</dbReference>
<dbReference type="GO" id="GO:0005829">
    <property type="term" value="C:cytosol"/>
    <property type="evidence" value="ECO:0007669"/>
    <property type="project" value="TreeGrafter"/>
</dbReference>
<dbReference type="Proteomes" id="UP000315783">
    <property type="component" value="Unassembled WGS sequence"/>
</dbReference>